<feature type="signal peptide" evidence="2">
    <location>
        <begin position="1"/>
        <end position="27"/>
    </location>
</feature>
<dbReference type="AlphaFoldDB" id="A0A345YV73"/>
<feature type="chain" id="PRO_5016600078" evidence="2">
    <location>
        <begin position="28"/>
        <end position="107"/>
    </location>
</feature>
<sequence length="107" mass="10978">MGKAASMRVALVSVVLVGLILVSTAHAARPEKLPAVVSPSIAPAVAEVVDAAINAVDLLAGFQKPPGARLPPPGGTAVTGGNRAKPRQIYKSKFEFKNSGKPRGLTR</sequence>
<dbReference type="EMBL" id="MF326537">
    <property type="protein sequence ID" value="AXK47825.1"/>
    <property type="molecule type" value="mRNA"/>
</dbReference>
<accession>A0A345YV73</accession>
<feature type="region of interest" description="Disordered" evidence="1">
    <location>
        <begin position="64"/>
        <end position="84"/>
    </location>
</feature>
<name>A0A345YV73_ORYSJ</name>
<evidence type="ECO:0000256" key="1">
    <source>
        <dbReference type="SAM" id="MobiDB-lite"/>
    </source>
</evidence>
<keyword evidence="2" id="KW-0732">Signal</keyword>
<proteinExistence type="evidence at transcript level"/>
<evidence type="ECO:0000313" key="3">
    <source>
        <dbReference type="EMBL" id="AXK47825.1"/>
    </source>
</evidence>
<evidence type="ECO:0000256" key="2">
    <source>
        <dbReference type="SAM" id="SignalP"/>
    </source>
</evidence>
<protein>
    <submittedName>
        <fullName evidence="3">Uncharacterized protein</fullName>
    </submittedName>
</protein>
<organism evidence="3">
    <name type="scientific">Oryza sativa subsp. japonica</name>
    <name type="common">Rice</name>
    <dbReference type="NCBI Taxonomy" id="39947"/>
    <lineage>
        <taxon>Eukaryota</taxon>
        <taxon>Viridiplantae</taxon>
        <taxon>Streptophyta</taxon>
        <taxon>Embryophyta</taxon>
        <taxon>Tracheophyta</taxon>
        <taxon>Spermatophyta</taxon>
        <taxon>Magnoliopsida</taxon>
        <taxon>Liliopsida</taxon>
        <taxon>Poales</taxon>
        <taxon>Poaceae</taxon>
        <taxon>BOP clade</taxon>
        <taxon>Oryzoideae</taxon>
        <taxon>Oryzeae</taxon>
        <taxon>Oryzinae</taxon>
        <taxon>Oryza</taxon>
        <taxon>Oryza sativa</taxon>
    </lineage>
</organism>
<reference evidence="3" key="1">
    <citation type="submission" date="2017-06" db="EMBL/GenBank/DDBJ databases">
        <title>Structural and expression analysis of booting stage seed genes in Oryza sativa L.</title>
        <authorList>
            <person name="Yoon U.-H."/>
        </authorList>
    </citation>
    <scope>NUCLEOTIDE SEQUENCE</scope>
    <source>
        <tissue evidence="3">Booting stage seed</tissue>
    </source>
</reference>